<dbReference type="InterPro" id="IPR000133">
    <property type="entry name" value="ER_ret_rcpt"/>
</dbReference>
<keyword evidence="8 11" id="KW-1133">Transmembrane helix</keyword>
<evidence type="ECO:0000256" key="7">
    <source>
        <dbReference type="ARBA" id="ARBA00022927"/>
    </source>
</evidence>
<dbReference type="PRINTS" id="PR00660">
    <property type="entry name" value="ERLUMENR"/>
</dbReference>
<evidence type="ECO:0000256" key="5">
    <source>
        <dbReference type="ARBA" id="ARBA00022824"/>
    </source>
</evidence>
<dbReference type="VEuPathDB" id="VectorBase:AMIN001166"/>
<evidence type="ECO:0000313" key="12">
    <source>
        <dbReference type="EnsemblMetazoa" id="AMIN001166-PA"/>
    </source>
</evidence>
<dbReference type="EnsemblMetazoa" id="AMIN001166-RA">
    <property type="protein sequence ID" value="AMIN001166-PA"/>
    <property type="gene ID" value="AMIN001166"/>
</dbReference>
<keyword evidence="9 11" id="KW-0472">Membrane</keyword>
<keyword evidence="10 11" id="KW-0675">Receptor</keyword>
<evidence type="ECO:0000256" key="4">
    <source>
        <dbReference type="ARBA" id="ARBA00022692"/>
    </source>
</evidence>
<proteinExistence type="inferred from homology"/>
<feature type="transmembrane region" description="Helical" evidence="11">
    <location>
        <begin position="96"/>
        <end position="115"/>
    </location>
</feature>
<reference evidence="13" key="1">
    <citation type="submission" date="2013-03" db="EMBL/GenBank/DDBJ databases">
        <title>The Genome Sequence of Anopheles minimus MINIMUS1.</title>
        <authorList>
            <consortium name="The Broad Institute Genomics Platform"/>
            <person name="Neafsey D.E."/>
            <person name="Walton C."/>
            <person name="Walker B."/>
            <person name="Young S.K."/>
            <person name="Zeng Q."/>
            <person name="Gargeya S."/>
            <person name="Fitzgerald M."/>
            <person name="Haas B."/>
            <person name="Abouelleil A."/>
            <person name="Allen A.W."/>
            <person name="Alvarado L."/>
            <person name="Arachchi H.M."/>
            <person name="Berlin A.M."/>
            <person name="Chapman S.B."/>
            <person name="Gainer-Dewar J."/>
            <person name="Goldberg J."/>
            <person name="Griggs A."/>
            <person name="Gujja S."/>
            <person name="Hansen M."/>
            <person name="Howarth C."/>
            <person name="Imamovic A."/>
            <person name="Ireland A."/>
            <person name="Larimer J."/>
            <person name="McCowan C."/>
            <person name="Murphy C."/>
            <person name="Pearson M."/>
            <person name="Poon T.W."/>
            <person name="Priest M."/>
            <person name="Roberts A."/>
            <person name="Saif S."/>
            <person name="Shea T."/>
            <person name="Sisk P."/>
            <person name="Sykes S."/>
            <person name="Wortman J."/>
            <person name="Nusbaum C."/>
            <person name="Birren B."/>
        </authorList>
    </citation>
    <scope>NUCLEOTIDE SEQUENCE [LARGE SCALE GENOMIC DNA]</scope>
    <source>
        <strain evidence="13">MINIMUS1</strain>
    </source>
</reference>
<evidence type="ECO:0000256" key="3">
    <source>
        <dbReference type="ARBA" id="ARBA00022448"/>
    </source>
</evidence>
<dbReference type="GO" id="GO:0016192">
    <property type="term" value="P:vesicle-mediated transport"/>
    <property type="evidence" value="ECO:0007669"/>
    <property type="project" value="UniProtKB-KW"/>
</dbReference>
<accession>A0A182VSX6</accession>
<comment type="similarity">
    <text evidence="2 11">Belongs to the ERD2 family.</text>
</comment>
<feature type="transmembrane region" description="Helical" evidence="11">
    <location>
        <begin position="64"/>
        <end position="84"/>
    </location>
</feature>
<keyword evidence="3 11" id="KW-0813">Transport</keyword>
<feature type="transmembrane region" description="Helical" evidence="11">
    <location>
        <begin position="350"/>
        <end position="371"/>
    </location>
</feature>
<keyword evidence="7 11" id="KW-0653">Protein transport</keyword>
<protein>
    <recommendedName>
        <fullName evidence="11">ER lumen protein-retaining receptor</fullName>
    </recommendedName>
</protein>
<feature type="transmembrane region" description="Helical" evidence="11">
    <location>
        <begin position="121"/>
        <end position="141"/>
    </location>
</feature>
<evidence type="ECO:0000256" key="2">
    <source>
        <dbReference type="ARBA" id="ARBA00010120"/>
    </source>
</evidence>
<dbReference type="GO" id="GO:0005789">
    <property type="term" value="C:endoplasmic reticulum membrane"/>
    <property type="evidence" value="ECO:0007669"/>
    <property type="project" value="UniProtKB-SubCell"/>
</dbReference>
<evidence type="ECO:0000256" key="10">
    <source>
        <dbReference type="ARBA" id="ARBA00023170"/>
    </source>
</evidence>
<dbReference type="Proteomes" id="UP000075920">
    <property type="component" value="Unassembled WGS sequence"/>
</dbReference>
<evidence type="ECO:0000313" key="13">
    <source>
        <dbReference type="Proteomes" id="UP000075920"/>
    </source>
</evidence>
<feature type="transmembrane region" description="Helical" evidence="11">
    <location>
        <begin position="291"/>
        <end position="311"/>
    </location>
</feature>
<name>A0A182VSX6_9DIPT</name>
<keyword evidence="13" id="KW-1185">Reference proteome</keyword>
<reference evidence="12" key="2">
    <citation type="submission" date="2020-05" db="UniProtKB">
        <authorList>
            <consortium name="EnsemblMetazoa"/>
        </authorList>
    </citation>
    <scope>IDENTIFICATION</scope>
    <source>
        <strain evidence="12">MINIMUS1</strain>
    </source>
</reference>
<feature type="transmembrane region" description="Helical" evidence="11">
    <location>
        <begin position="182"/>
        <end position="203"/>
    </location>
</feature>
<dbReference type="STRING" id="112268.A0A182VSX6"/>
<keyword evidence="6" id="KW-0931">ER-Golgi transport</keyword>
<dbReference type="GO" id="GO:0046923">
    <property type="term" value="F:ER retention sequence binding"/>
    <property type="evidence" value="ECO:0007669"/>
    <property type="project" value="InterPro"/>
</dbReference>
<dbReference type="PANTHER" id="PTHR10585">
    <property type="entry name" value="ER LUMEN PROTEIN RETAINING RECEPTOR"/>
    <property type="match status" value="1"/>
</dbReference>
<feature type="transmembrane region" description="Helical" evidence="11">
    <location>
        <begin position="237"/>
        <end position="254"/>
    </location>
</feature>
<organism evidence="12 13">
    <name type="scientific">Anopheles minimus</name>
    <dbReference type="NCBI Taxonomy" id="112268"/>
    <lineage>
        <taxon>Eukaryota</taxon>
        <taxon>Metazoa</taxon>
        <taxon>Ecdysozoa</taxon>
        <taxon>Arthropoda</taxon>
        <taxon>Hexapoda</taxon>
        <taxon>Insecta</taxon>
        <taxon>Pterygota</taxon>
        <taxon>Neoptera</taxon>
        <taxon>Endopterygota</taxon>
        <taxon>Diptera</taxon>
        <taxon>Nematocera</taxon>
        <taxon>Culicoidea</taxon>
        <taxon>Culicidae</taxon>
        <taxon>Anophelinae</taxon>
        <taxon>Anopheles</taxon>
    </lineage>
</organism>
<evidence type="ECO:0000256" key="8">
    <source>
        <dbReference type="ARBA" id="ARBA00022989"/>
    </source>
</evidence>
<feature type="transmembrane region" description="Helical" evidence="11">
    <location>
        <begin position="323"/>
        <end position="344"/>
    </location>
</feature>
<keyword evidence="4 11" id="KW-0812">Transmembrane</keyword>
<dbReference type="GO" id="GO:0015031">
    <property type="term" value="P:protein transport"/>
    <property type="evidence" value="ECO:0007669"/>
    <property type="project" value="UniProtKB-KW"/>
</dbReference>
<keyword evidence="5 11" id="KW-0256">Endoplasmic reticulum</keyword>
<dbReference type="Pfam" id="PF00810">
    <property type="entry name" value="ER_lumen_recept"/>
    <property type="match status" value="2"/>
</dbReference>
<dbReference type="PROSITE" id="PS00952">
    <property type="entry name" value="ER_LUMEN_RECEPTOR_2"/>
    <property type="match status" value="1"/>
</dbReference>
<evidence type="ECO:0000256" key="6">
    <source>
        <dbReference type="ARBA" id="ARBA00022892"/>
    </source>
</evidence>
<dbReference type="AlphaFoldDB" id="A0A182VSX6"/>
<sequence>MLTGYRLLADSFHAFAILYLLFNIWRTKSCFGVSGKTQILYVTVFATRYADLVTFPETYSVYNVLMKTLFISATLVTVLLMHSIYRKTYDRENDTFYNEILILPCFVTALFVNYRMEPFEILWAFSIFLEAVAILPQMDLICKTFHVEPWFKCYLLLLGSYRALYILHWIDRYRQYGLYDPLAFIAGGVQTVLFVLLALRIATLKHRERIVTVSTICYRYLDLVTTFISVYNTFMKLVFISTAVATIYLMYVKFKATYDHNHDSFRIEFLLVPCFLLALLINNAFTPLEILWTFSIYLEAVAILPQLFLVSKTGEAESITSHYLFALGSYRALYLLNWIYRYYAEGHYDLIAIFAGAIQTILYCDFFYLYITKVLKGKKLQLPA</sequence>
<feature type="transmembrane region" description="Helical" evidence="11">
    <location>
        <begin position="153"/>
        <end position="170"/>
    </location>
</feature>
<comment type="subcellular location">
    <subcellularLocation>
        <location evidence="1 11">Endoplasmic reticulum membrane</location>
        <topology evidence="1 11">Multi-pass membrane protein</topology>
    </subcellularLocation>
</comment>
<evidence type="ECO:0000256" key="9">
    <source>
        <dbReference type="ARBA" id="ARBA00023136"/>
    </source>
</evidence>
<evidence type="ECO:0000256" key="11">
    <source>
        <dbReference type="RuleBase" id="RU000634"/>
    </source>
</evidence>
<comment type="caution">
    <text evidence="11">Lacks conserved residue(s) required for the propagation of feature annotation.</text>
</comment>
<feature type="transmembrane region" description="Helical" evidence="11">
    <location>
        <begin position="266"/>
        <end position="285"/>
    </location>
</feature>
<evidence type="ECO:0000256" key="1">
    <source>
        <dbReference type="ARBA" id="ARBA00004477"/>
    </source>
</evidence>
<dbReference type="GO" id="GO:0006621">
    <property type="term" value="P:protein retention in ER lumen"/>
    <property type="evidence" value="ECO:0007669"/>
    <property type="project" value="InterPro"/>
</dbReference>